<comment type="caution">
    <text evidence="1">The sequence shown here is derived from an EMBL/GenBank/DDBJ whole genome shotgun (WGS) entry which is preliminary data.</text>
</comment>
<gene>
    <name evidence="1" type="ORF">RPERSI_LOCUS28377</name>
</gene>
<reference evidence="1" key="1">
    <citation type="submission" date="2021-06" db="EMBL/GenBank/DDBJ databases">
        <authorList>
            <person name="Kallberg Y."/>
            <person name="Tangrot J."/>
            <person name="Rosling A."/>
        </authorList>
    </citation>
    <scope>NUCLEOTIDE SEQUENCE</scope>
    <source>
        <strain evidence="1">MA461A</strain>
    </source>
</reference>
<sequence>LPDCGIRNFGASFLACRNMKSRALGLCSQACWNVKLGISFSGLCRLAETLNQDFGASFSELWASFSASCRPFGMLNQDLELHSWIMELCSQVRVVLAGMLNQDFGASFS</sequence>
<feature type="non-terminal residue" evidence="1">
    <location>
        <position position="109"/>
    </location>
</feature>
<organism evidence="1 2">
    <name type="scientific">Racocetra persica</name>
    <dbReference type="NCBI Taxonomy" id="160502"/>
    <lineage>
        <taxon>Eukaryota</taxon>
        <taxon>Fungi</taxon>
        <taxon>Fungi incertae sedis</taxon>
        <taxon>Mucoromycota</taxon>
        <taxon>Glomeromycotina</taxon>
        <taxon>Glomeromycetes</taxon>
        <taxon>Diversisporales</taxon>
        <taxon>Gigasporaceae</taxon>
        <taxon>Racocetra</taxon>
    </lineage>
</organism>
<feature type="non-terminal residue" evidence="1">
    <location>
        <position position="1"/>
    </location>
</feature>
<proteinExistence type="predicted"/>
<name>A0ACA9S949_9GLOM</name>
<dbReference type="Proteomes" id="UP000789920">
    <property type="component" value="Unassembled WGS sequence"/>
</dbReference>
<keyword evidence="2" id="KW-1185">Reference proteome</keyword>
<evidence type="ECO:0000313" key="2">
    <source>
        <dbReference type="Proteomes" id="UP000789920"/>
    </source>
</evidence>
<protein>
    <submittedName>
        <fullName evidence="1">27963_t:CDS:1</fullName>
    </submittedName>
</protein>
<dbReference type="EMBL" id="CAJVQC010103065">
    <property type="protein sequence ID" value="CAG8832187.1"/>
    <property type="molecule type" value="Genomic_DNA"/>
</dbReference>
<accession>A0ACA9S949</accession>
<evidence type="ECO:0000313" key="1">
    <source>
        <dbReference type="EMBL" id="CAG8832187.1"/>
    </source>
</evidence>